<feature type="compositionally biased region" description="Basic and acidic residues" evidence="1">
    <location>
        <begin position="101"/>
        <end position="111"/>
    </location>
</feature>
<name>A0A382FYP8_9ZZZZ</name>
<feature type="region of interest" description="Disordered" evidence="1">
    <location>
        <begin position="66"/>
        <end position="154"/>
    </location>
</feature>
<gene>
    <name evidence="2" type="ORF">METZ01_LOCUS220593</name>
</gene>
<evidence type="ECO:0000256" key="1">
    <source>
        <dbReference type="SAM" id="MobiDB-lite"/>
    </source>
</evidence>
<evidence type="ECO:0000313" key="2">
    <source>
        <dbReference type="EMBL" id="SVB67739.1"/>
    </source>
</evidence>
<reference evidence="2" key="1">
    <citation type="submission" date="2018-05" db="EMBL/GenBank/DDBJ databases">
        <authorList>
            <person name="Lanie J.A."/>
            <person name="Ng W.-L."/>
            <person name="Kazmierczak K.M."/>
            <person name="Andrzejewski T.M."/>
            <person name="Davidsen T.M."/>
            <person name="Wayne K.J."/>
            <person name="Tettelin H."/>
            <person name="Glass J.I."/>
            <person name="Rusch D."/>
            <person name="Podicherti R."/>
            <person name="Tsui H.-C.T."/>
            <person name="Winkler M.E."/>
        </authorList>
    </citation>
    <scope>NUCLEOTIDE SEQUENCE</scope>
</reference>
<proteinExistence type="predicted"/>
<dbReference type="EMBL" id="UINC01052422">
    <property type="protein sequence ID" value="SVB67739.1"/>
    <property type="molecule type" value="Genomic_DNA"/>
</dbReference>
<feature type="compositionally biased region" description="Basic and acidic residues" evidence="1">
    <location>
        <begin position="145"/>
        <end position="154"/>
    </location>
</feature>
<accession>A0A382FYP8</accession>
<protein>
    <submittedName>
        <fullName evidence="2">Uncharacterized protein</fullName>
    </submittedName>
</protein>
<dbReference type="AlphaFoldDB" id="A0A382FYP8"/>
<organism evidence="2">
    <name type="scientific">marine metagenome</name>
    <dbReference type="NCBI Taxonomy" id="408172"/>
    <lineage>
        <taxon>unclassified sequences</taxon>
        <taxon>metagenomes</taxon>
        <taxon>ecological metagenomes</taxon>
    </lineage>
</organism>
<feature type="non-terminal residue" evidence="2">
    <location>
        <position position="154"/>
    </location>
</feature>
<sequence length="154" mass="17608">LADHVRFDAGLMWCCSRSRHWHLRGPYLNIVYNIGNLAVRSRPLNRDHRRSRAVLSFRPAGQTIPLAPVVHPRFDIQTTNSPGLPDHQGKNADQDQGVDFPESRKPEDTGKHNLTVLPLTHHPRNPHALCGENNQTNAGRKKRTDHRENDPQFR</sequence>
<feature type="non-terminal residue" evidence="2">
    <location>
        <position position="1"/>
    </location>
</feature>